<dbReference type="Pfam" id="PF04542">
    <property type="entry name" value="Sigma70_r2"/>
    <property type="match status" value="1"/>
</dbReference>
<dbReference type="NCBIfam" id="TIGR02983">
    <property type="entry name" value="SigE-fam_strep"/>
    <property type="match status" value="1"/>
</dbReference>
<dbReference type="InterPro" id="IPR013324">
    <property type="entry name" value="RNA_pol_sigma_r3/r4-like"/>
</dbReference>
<dbReference type="Gene3D" id="1.10.1740.10">
    <property type="match status" value="1"/>
</dbReference>
<dbReference type="SUPFAM" id="SSF88659">
    <property type="entry name" value="Sigma3 and sigma4 domains of RNA polymerase sigma factors"/>
    <property type="match status" value="1"/>
</dbReference>
<keyword evidence="4" id="KW-0238">DNA-binding</keyword>
<evidence type="ECO:0000256" key="2">
    <source>
        <dbReference type="ARBA" id="ARBA00023015"/>
    </source>
</evidence>
<dbReference type="InterPro" id="IPR014325">
    <property type="entry name" value="RNA_pol_sigma-E_actinobac"/>
</dbReference>
<comment type="caution">
    <text evidence="8">The sequence shown here is derived from an EMBL/GenBank/DDBJ whole genome shotgun (WGS) entry which is preliminary data.</text>
</comment>
<evidence type="ECO:0000259" key="7">
    <source>
        <dbReference type="Pfam" id="PF08281"/>
    </source>
</evidence>
<dbReference type="InterPro" id="IPR013249">
    <property type="entry name" value="RNA_pol_sigma70_r4_t2"/>
</dbReference>
<evidence type="ECO:0000256" key="4">
    <source>
        <dbReference type="ARBA" id="ARBA00023125"/>
    </source>
</evidence>
<dbReference type="Pfam" id="PF08281">
    <property type="entry name" value="Sigma70_r4_2"/>
    <property type="match status" value="1"/>
</dbReference>
<name>A0A3A3Z0H2_9ACTN</name>
<proteinExistence type="inferred from homology"/>
<dbReference type="PANTHER" id="PTHR43133">
    <property type="entry name" value="RNA POLYMERASE ECF-TYPE SIGMA FACTO"/>
    <property type="match status" value="1"/>
</dbReference>
<dbReference type="GO" id="GO:0003677">
    <property type="term" value="F:DNA binding"/>
    <property type="evidence" value="ECO:0007669"/>
    <property type="project" value="UniProtKB-KW"/>
</dbReference>
<dbReference type="InterPro" id="IPR014284">
    <property type="entry name" value="RNA_pol_sigma-70_dom"/>
</dbReference>
<sequence length="171" mass="19270">MGSERDRRDRAFAELFGGRAVALRRVAYLLCGDWHRAEDLTQTAFAKVYAAWPRLVDLGTAEDYLRRTLVNAFLDEQRRAWRRERATAELPELPHHDHRSTDDRLLLVAALGAVPPRQRACLVLRFFEDCSVERTAALLGCSTGTVKSNTARGLDSLRRALDGALDDHVTP</sequence>
<evidence type="ECO:0000256" key="5">
    <source>
        <dbReference type="ARBA" id="ARBA00023163"/>
    </source>
</evidence>
<keyword evidence="3" id="KW-0731">Sigma factor</keyword>
<dbReference type="PANTHER" id="PTHR43133:SF50">
    <property type="entry name" value="ECF RNA POLYMERASE SIGMA FACTOR SIGM"/>
    <property type="match status" value="1"/>
</dbReference>
<dbReference type="NCBIfam" id="TIGR02937">
    <property type="entry name" value="sigma70-ECF"/>
    <property type="match status" value="1"/>
</dbReference>
<dbReference type="InterPro" id="IPR039425">
    <property type="entry name" value="RNA_pol_sigma-70-like"/>
</dbReference>
<dbReference type="SUPFAM" id="SSF88946">
    <property type="entry name" value="Sigma2 domain of RNA polymerase sigma factors"/>
    <property type="match status" value="1"/>
</dbReference>
<evidence type="ECO:0000313" key="9">
    <source>
        <dbReference type="Proteomes" id="UP000265614"/>
    </source>
</evidence>
<feature type="domain" description="RNA polymerase sigma factor 70 region 4 type 2" evidence="7">
    <location>
        <begin position="105"/>
        <end position="155"/>
    </location>
</feature>
<accession>A0A3A3Z0H2</accession>
<comment type="similarity">
    <text evidence="1">Belongs to the sigma-70 factor family. ECF subfamily.</text>
</comment>
<dbReference type="InterPro" id="IPR036388">
    <property type="entry name" value="WH-like_DNA-bd_sf"/>
</dbReference>
<dbReference type="Gene3D" id="1.10.10.10">
    <property type="entry name" value="Winged helix-like DNA-binding domain superfamily/Winged helix DNA-binding domain"/>
    <property type="match status" value="1"/>
</dbReference>
<evidence type="ECO:0000256" key="3">
    <source>
        <dbReference type="ARBA" id="ARBA00023082"/>
    </source>
</evidence>
<protein>
    <submittedName>
        <fullName evidence="8">SigE family RNA polymerase sigma factor</fullName>
    </submittedName>
</protein>
<dbReference type="InterPro" id="IPR007627">
    <property type="entry name" value="RNA_pol_sigma70_r2"/>
</dbReference>
<organism evidence="8 9">
    <name type="scientific">Vallicoccus soli</name>
    <dbReference type="NCBI Taxonomy" id="2339232"/>
    <lineage>
        <taxon>Bacteria</taxon>
        <taxon>Bacillati</taxon>
        <taxon>Actinomycetota</taxon>
        <taxon>Actinomycetes</taxon>
        <taxon>Motilibacterales</taxon>
        <taxon>Vallicoccaceae</taxon>
        <taxon>Vallicoccus</taxon>
    </lineage>
</organism>
<keyword evidence="2" id="KW-0805">Transcription regulation</keyword>
<gene>
    <name evidence="8" type="ORF">D5H78_01765</name>
</gene>
<dbReference type="Proteomes" id="UP000265614">
    <property type="component" value="Unassembled WGS sequence"/>
</dbReference>
<dbReference type="OrthoDB" id="3692620at2"/>
<dbReference type="AlphaFoldDB" id="A0A3A3Z0H2"/>
<dbReference type="GO" id="GO:0016987">
    <property type="term" value="F:sigma factor activity"/>
    <property type="evidence" value="ECO:0007669"/>
    <property type="project" value="UniProtKB-KW"/>
</dbReference>
<keyword evidence="5" id="KW-0804">Transcription</keyword>
<dbReference type="RefSeq" id="WP_119948675.1">
    <property type="nucleotide sequence ID" value="NZ_QZEZ01000001.1"/>
</dbReference>
<evidence type="ECO:0000259" key="6">
    <source>
        <dbReference type="Pfam" id="PF04542"/>
    </source>
</evidence>
<dbReference type="EMBL" id="QZEZ01000001">
    <property type="protein sequence ID" value="RJK97749.1"/>
    <property type="molecule type" value="Genomic_DNA"/>
</dbReference>
<evidence type="ECO:0000313" key="8">
    <source>
        <dbReference type="EMBL" id="RJK97749.1"/>
    </source>
</evidence>
<evidence type="ECO:0000256" key="1">
    <source>
        <dbReference type="ARBA" id="ARBA00010641"/>
    </source>
</evidence>
<keyword evidence="9" id="KW-1185">Reference proteome</keyword>
<reference evidence="8 9" key="1">
    <citation type="submission" date="2018-09" db="EMBL/GenBank/DDBJ databases">
        <title>YIM 75000 draft genome.</title>
        <authorList>
            <person name="Tang S."/>
            <person name="Feng Y."/>
        </authorList>
    </citation>
    <scope>NUCLEOTIDE SEQUENCE [LARGE SCALE GENOMIC DNA]</scope>
    <source>
        <strain evidence="8 9">YIM 75000</strain>
    </source>
</reference>
<dbReference type="CDD" id="cd06171">
    <property type="entry name" value="Sigma70_r4"/>
    <property type="match status" value="1"/>
</dbReference>
<dbReference type="InterPro" id="IPR013325">
    <property type="entry name" value="RNA_pol_sigma_r2"/>
</dbReference>
<dbReference type="GO" id="GO:0006352">
    <property type="term" value="P:DNA-templated transcription initiation"/>
    <property type="evidence" value="ECO:0007669"/>
    <property type="project" value="InterPro"/>
</dbReference>
<feature type="domain" description="RNA polymerase sigma-70 region 2" evidence="6">
    <location>
        <begin position="23"/>
        <end position="83"/>
    </location>
</feature>